<sequence length="77" mass="7060">YGVLGEVGLAAAGAVVALGAFEGRLAVGRGAVVCTVRAGAVLLGLGAGGLGLGVVVLGALAGAVAVFVAAGVGWASW</sequence>
<dbReference type="EMBL" id="JBEPCU010002275">
    <property type="protein sequence ID" value="MER6985197.1"/>
    <property type="molecule type" value="Genomic_DNA"/>
</dbReference>
<proteinExistence type="predicted"/>
<evidence type="ECO:0000313" key="3">
    <source>
        <dbReference type="Proteomes" id="UP001458415"/>
    </source>
</evidence>
<feature type="transmembrane region" description="Helical" evidence="1">
    <location>
        <begin position="50"/>
        <end position="75"/>
    </location>
</feature>
<accession>A0ABV1WLZ1</accession>
<reference evidence="2 3" key="1">
    <citation type="submission" date="2024-06" db="EMBL/GenBank/DDBJ databases">
        <title>The Natural Products Discovery Center: Release of the First 8490 Sequenced Strains for Exploring Actinobacteria Biosynthetic Diversity.</title>
        <authorList>
            <person name="Kalkreuter E."/>
            <person name="Kautsar S.A."/>
            <person name="Yang D."/>
            <person name="Bader C.D."/>
            <person name="Teijaro C.N."/>
            <person name="Fluegel L."/>
            <person name="Davis C.M."/>
            <person name="Simpson J.R."/>
            <person name="Lauterbach L."/>
            <person name="Steele A.D."/>
            <person name="Gui C."/>
            <person name="Meng S."/>
            <person name="Li G."/>
            <person name="Viehrig K."/>
            <person name="Ye F."/>
            <person name="Su P."/>
            <person name="Kiefer A.F."/>
            <person name="Nichols A."/>
            <person name="Cepeda A.J."/>
            <person name="Yan W."/>
            <person name="Fan B."/>
            <person name="Jiang Y."/>
            <person name="Adhikari A."/>
            <person name="Zheng C.-J."/>
            <person name="Schuster L."/>
            <person name="Cowan T.M."/>
            <person name="Smanski M.J."/>
            <person name="Chevrette M.G."/>
            <person name="De Carvalho L.P.S."/>
            <person name="Shen B."/>
        </authorList>
    </citation>
    <scope>NUCLEOTIDE SEQUENCE [LARGE SCALE GENOMIC DNA]</scope>
    <source>
        <strain evidence="2 3">NPDC000634</strain>
    </source>
</reference>
<evidence type="ECO:0000256" key="1">
    <source>
        <dbReference type="SAM" id="Phobius"/>
    </source>
</evidence>
<name>A0ABV1WLZ1_9ACTN</name>
<keyword evidence="1" id="KW-0812">Transmembrane</keyword>
<keyword evidence="1" id="KW-0472">Membrane</keyword>
<comment type="caution">
    <text evidence="2">The sequence shown here is derived from an EMBL/GenBank/DDBJ whole genome shotgun (WGS) entry which is preliminary data.</text>
</comment>
<keyword evidence="3" id="KW-1185">Reference proteome</keyword>
<evidence type="ECO:0000313" key="2">
    <source>
        <dbReference type="EMBL" id="MER6985197.1"/>
    </source>
</evidence>
<protein>
    <submittedName>
        <fullName evidence="2">Uncharacterized protein</fullName>
    </submittedName>
</protein>
<organism evidence="2 3">
    <name type="scientific">Streptomyces carpinensis</name>
    <dbReference type="NCBI Taxonomy" id="66369"/>
    <lineage>
        <taxon>Bacteria</taxon>
        <taxon>Bacillati</taxon>
        <taxon>Actinomycetota</taxon>
        <taxon>Actinomycetes</taxon>
        <taxon>Kitasatosporales</taxon>
        <taxon>Streptomycetaceae</taxon>
        <taxon>Streptomyces</taxon>
    </lineage>
</organism>
<keyword evidence="1" id="KW-1133">Transmembrane helix</keyword>
<gene>
    <name evidence="2" type="ORF">ABT317_51750</name>
</gene>
<dbReference type="Proteomes" id="UP001458415">
    <property type="component" value="Unassembled WGS sequence"/>
</dbReference>
<feature type="non-terminal residue" evidence="2">
    <location>
        <position position="1"/>
    </location>
</feature>